<feature type="region of interest" description="Disordered" evidence="1">
    <location>
        <begin position="84"/>
        <end position="175"/>
    </location>
</feature>
<comment type="caution">
    <text evidence="2">The sequence shown here is derived from an EMBL/GenBank/DDBJ whole genome shotgun (WGS) entry which is preliminary data.</text>
</comment>
<feature type="compositionally biased region" description="Basic and acidic residues" evidence="1">
    <location>
        <begin position="114"/>
        <end position="141"/>
    </location>
</feature>
<reference evidence="2 3" key="1">
    <citation type="submission" date="2024-04" db="EMBL/GenBank/DDBJ databases">
        <title>Polymorphospora sp. isolated from Baiyangdian Lake in Xiong'an New Area.</title>
        <authorList>
            <person name="Zhang X."/>
            <person name="Liu J."/>
        </authorList>
    </citation>
    <scope>NUCLEOTIDE SEQUENCE [LARGE SCALE GENOMIC DNA]</scope>
    <source>
        <strain evidence="2 3">2-325</strain>
    </source>
</reference>
<dbReference type="EMBL" id="JBCGDC010000011">
    <property type="protein sequence ID" value="MFB6392604.1"/>
    <property type="molecule type" value="Genomic_DNA"/>
</dbReference>
<evidence type="ECO:0000313" key="2">
    <source>
        <dbReference type="EMBL" id="MFB6392604.1"/>
    </source>
</evidence>
<proteinExistence type="predicted"/>
<organism evidence="2 3">
    <name type="scientific">Polymorphospora lycopeni</name>
    <dbReference type="NCBI Taxonomy" id="3140240"/>
    <lineage>
        <taxon>Bacteria</taxon>
        <taxon>Bacillati</taxon>
        <taxon>Actinomycetota</taxon>
        <taxon>Actinomycetes</taxon>
        <taxon>Micromonosporales</taxon>
        <taxon>Micromonosporaceae</taxon>
        <taxon>Polymorphospora</taxon>
    </lineage>
</organism>
<evidence type="ECO:0000313" key="3">
    <source>
        <dbReference type="Proteomes" id="UP001582793"/>
    </source>
</evidence>
<feature type="compositionally biased region" description="Basic and acidic residues" evidence="1">
    <location>
        <begin position="156"/>
        <end position="166"/>
    </location>
</feature>
<dbReference type="RefSeq" id="WP_375733319.1">
    <property type="nucleotide sequence ID" value="NZ_JBCGDC010000011.1"/>
</dbReference>
<accession>A0ABV5CKT8</accession>
<sequence length="175" mass="18766">MNESEIEPTGRHILLFLLTKSTAGTAEIPPKYVPTYVDMHAGTGYSRSTLIEWMKALTDAGWVERTQAEGEVRKGLTLCIGASVAPRAPRKRAGKAKTASQAPSVNTVSTADTAYRRAVSDEGREEGCSAARDRQAVREGSAEVPPGGTQGTEPRTAWRSDADRQAVRQRPPGGT</sequence>
<keyword evidence="3" id="KW-1185">Reference proteome</keyword>
<feature type="compositionally biased region" description="Polar residues" evidence="1">
    <location>
        <begin position="100"/>
        <end position="112"/>
    </location>
</feature>
<gene>
    <name evidence="2" type="ORF">AAFH96_05730</name>
</gene>
<dbReference type="Proteomes" id="UP001582793">
    <property type="component" value="Unassembled WGS sequence"/>
</dbReference>
<protein>
    <submittedName>
        <fullName evidence="2">Uncharacterized protein</fullName>
    </submittedName>
</protein>
<evidence type="ECO:0000256" key="1">
    <source>
        <dbReference type="SAM" id="MobiDB-lite"/>
    </source>
</evidence>
<name>A0ABV5CKT8_9ACTN</name>